<protein>
    <submittedName>
        <fullName evidence="2">Uncharacterized protein</fullName>
    </submittedName>
</protein>
<reference evidence="3" key="2">
    <citation type="submission" date="2015-01" db="EMBL/GenBank/DDBJ databases">
        <title>Evolutionary Origins and Diversification of the Mycorrhizal Mutualists.</title>
        <authorList>
            <consortium name="DOE Joint Genome Institute"/>
            <consortium name="Mycorrhizal Genomics Consortium"/>
            <person name="Kohler A."/>
            <person name="Kuo A."/>
            <person name="Nagy L.G."/>
            <person name="Floudas D."/>
            <person name="Copeland A."/>
            <person name="Barry K.W."/>
            <person name="Cichocki N."/>
            <person name="Veneault-Fourrey C."/>
            <person name="LaButti K."/>
            <person name="Lindquist E.A."/>
            <person name="Lipzen A."/>
            <person name="Lundell T."/>
            <person name="Morin E."/>
            <person name="Murat C."/>
            <person name="Riley R."/>
            <person name="Ohm R."/>
            <person name="Sun H."/>
            <person name="Tunlid A."/>
            <person name="Henrissat B."/>
            <person name="Grigoriev I.V."/>
            <person name="Hibbett D.S."/>
            <person name="Martin F."/>
        </authorList>
    </citation>
    <scope>NUCLEOTIDE SEQUENCE [LARGE SCALE GENOMIC DNA]</scope>
    <source>
        <strain evidence="3">MUT 4182</strain>
    </source>
</reference>
<proteinExistence type="predicted"/>
<keyword evidence="3" id="KW-1185">Reference proteome</keyword>
<feature type="compositionally biased region" description="Acidic residues" evidence="1">
    <location>
        <begin position="53"/>
        <end position="62"/>
    </location>
</feature>
<name>A0A0C3KI21_9AGAM</name>
<gene>
    <name evidence="2" type="ORF">M407DRAFT_130438</name>
</gene>
<feature type="region of interest" description="Disordered" evidence="1">
    <location>
        <begin position="1"/>
        <end position="135"/>
    </location>
</feature>
<reference evidence="2 3" key="1">
    <citation type="submission" date="2014-04" db="EMBL/GenBank/DDBJ databases">
        <authorList>
            <consortium name="DOE Joint Genome Institute"/>
            <person name="Kuo A."/>
            <person name="Girlanda M."/>
            <person name="Perotto S."/>
            <person name="Kohler A."/>
            <person name="Nagy L.G."/>
            <person name="Floudas D."/>
            <person name="Copeland A."/>
            <person name="Barry K.W."/>
            <person name="Cichocki N."/>
            <person name="Veneault-Fourrey C."/>
            <person name="LaButti K."/>
            <person name="Lindquist E.A."/>
            <person name="Lipzen A."/>
            <person name="Lundell T."/>
            <person name="Morin E."/>
            <person name="Murat C."/>
            <person name="Sun H."/>
            <person name="Tunlid A."/>
            <person name="Henrissat B."/>
            <person name="Grigoriev I.V."/>
            <person name="Hibbett D.S."/>
            <person name="Martin F."/>
            <person name="Nordberg H.P."/>
            <person name="Cantor M.N."/>
            <person name="Hua S.X."/>
        </authorList>
    </citation>
    <scope>NUCLEOTIDE SEQUENCE [LARGE SCALE GENOMIC DNA]</scope>
    <source>
        <strain evidence="2 3">MUT 4182</strain>
    </source>
</reference>
<sequence length="201" mass="21783">MTQATLVQHSTNSRVIAPASSTSSDNSTSNGAAGQGADDEPEDGPGNRSHWQDEEDWEDGVSDEYVPSDTGVDEDRDGVQLRESTHNDQDDNADGNGIHSGAEEPEENTATVKIRARRNSKKVKKSQPKASDYGEDVESLLNSAAGLMRALVVSEKPMPSVDESIDLASDAYELTKTERPHVQPPSDIKYIPILRRAIPQV</sequence>
<dbReference type="AlphaFoldDB" id="A0A0C3KI21"/>
<feature type="compositionally biased region" description="Basic residues" evidence="1">
    <location>
        <begin position="114"/>
        <end position="127"/>
    </location>
</feature>
<evidence type="ECO:0000313" key="3">
    <source>
        <dbReference type="Proteomes" id="UP000054248"/>
    </source>
</evidence>
<dbReference type="EMBL" id="KN823148">
    <property type="protein sequence ID" value="KIO21133.1"/>
    <property type="molecule type" value="Genomic_DNA"/>
</dbReference>
<dbReference type="Proteomes" id="UP000054248">
    <property type="component" value="Unassembled WGS sequence"/>
</dbReference>
<dbReference type="HOGENOM" id="CLU_1361307_0_0_1"/>
<feature type="compositionally biased region" description="Polar residues" evidence="1">
    <location>
        <begin position="1"/>
        <end position="14"/>
    </location>
</feature>
<evidence type="ECO:0000313" key="2">
    <source>
        <dbReference type="EMBL" id="KIO21133.1"/>
    </source>
</evidence>
<dbReference type="OrthoDB" id="3257342at2759"/>
<evidence type="ECO:0000256" key="1">
    <source>
        <dbReference type="SAM" id="MobiDB-lite"/>
    </source>
</evidence>
<organism evidence="2 3">
    <name type="scientific">Tulasnella calospora MUT 4182</name>
    <dbReference type="NCBI Taxonomy" id="1051891"/>
    <lineage>
        <taxon>Eukaryota</taxon>
        <taxon>Fungi</taxon>
        <taxon>Dikarya</taxon>
        <taxon>Basidiomycota</taxon>
        <taxon>Agaricomycotina</taxon>
        <taxon>Agaricomycetes</taxon>
        <taxon>Cantharellales</taxon>
        <taxon>Tulasnellaceae</taxon>
        <taxon>Tulasnella</taxon>
    </lineage>
</organism>
<feature type="compositionally biased region" description="Low complexity" evidence="1">
    <location>
        <begin position="20"/>
        <end position="30"/>
    </location>
</feature>
<accession>A0A0C3KI21</accession>
<feature type="compositionally biased region" description="Basic and acidic residues" evidence="1">
    <location>
        <begin position="77"/>
        <end position="89"/>
    </location>
</feature>